<accession>X1TFL8</accession>
<organism evidence="1">
    <name type="scientific">marine sediment metagenome</name>
    <dbReference type="NCBI Taxonomy" id="412755"/>
    <lineage>
        <taxon>unclassified sequences</taxon>
        <taxon>metagenomes</taxon>
        <taxon>ecological metagenomes</taxon>
    </lineage>
</organism>
<dbReference type="GO" id="GO:0006508">
    <property type="term" value="P:proteolysis"/>
    <property type="evidence" value="ECO:0007669"/>
    <property type="project" value="InterPro"/>
</dbReference>
<dbReference type="PROSITE" id="PS51892">
    <property type="entry name" value="SUBTILASE"/>
    <property type="match status" value="1"/>
</dbReference>
<feature type="non-terminal residue" evidence="1">
    <location>
        <position position="1"/>
    </location>
</feature>
<dbReference type="EMBL" id="BARW01020307">
    <property type="protein sequence ID" value="GAI90146.1"/>
    <property type="molecule type" value="Genomic_DNA"/>
</dbReference>
<dbReference type="InterPro" id="IPR036852">
    <property type="entry name" value="Peptidase_S8/S53_dom_sf"/>
</dbReference>
<dbReference type="AlphaFoldDB" id="X1TFL8"/>
<evidence type="ECO:0008006" key="2">
    <source>
        <dbReference type="Google" id="ProtNLM"/>
    </source>
</evidence>
<proteinExistence type="predicted"/>
<dbReference type="Gene3D" id="3.40.50.200">
    <property type="entry name" value="Peptidase S8/S53 domain"/>
    <property type="match status" value="1"/>
</dbReference>
<protein>
    <recommendedName>
        <fullName evidence="2">Peptidase S8/S53 domain-containing protein</fullName>
    </recommendedName>
</protein>
<comment type="caution">
    <text evidence="1">The sequence shown here is derived from an EMBL/GenBank/DDBJ whole genome shotgun (WGS) entry which is preliminary data.</text>
</comment>
<dbReference type="GO" id="GO:0004252">
    <property type="term" value="F:serine-type endopeptidase activity"/>
    <property type="evidence" value="ECO:0007669"/>
    <property type="project" value="InterPro"/>
</dbReference>
<name>X1TFL8_9ZZZZ</name>
<dbReference type="SUPFAM" id="SSF52743">
    <property type="entry name" value="Subtilisin-like"/>
    <property type="match status" value="1"/>
</dbReference>
<evidence type="ECO:0000313" key="1">
    <source>
        <dbReference type="EMBL" id="GAI90146.1"/>
    </source>
</evidence>
<reference evidence="1" key="1">
    <citation type="journal article" date="2014" name="Front. Microbiol.">
        <title>High frequency of phylogenetically diverse reductive dehalogenase-homologous genes in deep subseafloor sedimentary metagenomes.</title>
        <authorList>
            <person name="Kawai M."/>
            <person name="Futagami T."/>
            <person name="Toyoda A."/>
            <person name="Takaki Y."/>
            <person name="Nishi S."/>
            <person name="Hori S."/>
            <person name="Arai W."/>
            <person name="Tsubouchi T."/>
            <person name="Morono Y."/>
            <person name="Uchiyama I."/>
            <person name="Ito T."/>
            <person name="Fujiyama A."/>
            <person name="Inagaki F."/>
            <person name="Takami H."/>
        </authorList>
    </citation>
    <scope>NUCLEOTIDE SEQUENCE</scope>
    <source>
        <strain evidence="1">Expedition CK06-06</strain>
    </source>
</reference>
<sequence length="272" mass="29772">KLESVLGRLAEEYSQSRTAAHKFAGQRSIPLENDQVRVILVPPPEEDASAIGRTTLVSYGVKIEAISRHLMRVRIPISLLEEIADKVEGISYIRLPYQPSSDMSSEESIKVSNSLRGSQVYPQQVFLGVISEGVELTGASDYHDSGYKGQDIKVAVIDIGFNNLTNSRNNGELPETVITKDFTGAGLETGRDHGTGVAEIVYDMSPEAQLYLIKIADEVDLENAKDYCIGQGIDIISHSWIWENTNFTDGTGLICDIANDARSKGILWVNAA</sequence>
<feature type="non-terminal residue" evidence="1">
    <location>
        <position position="272"/>
    </location>
</feature>
<gene>
    <name evidence="1" type="ORF">S12H4_34336</name>
</gene>